<accession>A0A2P2KEY3</accession>
<dbReference type="EMBL" id="GGEC01023810">
    <property type="protein sequence ID" value="MBX04294.1"/>
    <property type="molecule type" value="Transcribed_RNA"/>
</dbReference>
<sequence>MSRTVHLIEASERIKKLPKKQKNPIPYTNRQHLCLSIHRFQIPCFGS</sequence>
<reference evidence="1" key="1">
    <citation type="submission" date="2018-02" db="EMBL/GenBank/DDBJ databases">
        <title>Rhizophora mucronata_Transcriptome.</title>
        <authorList>
            <person name="Meera S.P."/>
            <person name="Sreeshan A."/>
            <person name="Augustine A."/>
        </authorList>
    </citation>
    <scope>NUCLEOTIDE SEQUENCE</scope>
    <source>
        <tissue evidence="1">Leaf</tissue>
    </source>
</reference>
<organism evidence="1">
    <name type="scientific">Rhizophora mucronata</name>
    <name type="common">Asiatic mangrove</name>
    <dbReference type="NCBI Taxonomy" id="61149"/>
    <lineage>
        <taxon>Eukaryota</taxon>
        <taxon>Viridiplantae</taxon>
        <taxon>Streptophyta</taxon>
        <taxon>Embryophyta</taxon>
        <taxon>Tracheophyta</taxon>
        <taxon>Spermatophyta</taxon>
        <taxon>Magnoliopsida</taxon>
        <taxon>eudicotyledons</taxon>
        <taxon>Gunneridae</taxon>
        <taxon>Pentapetalae</taxon>
        <taxon>rosids</taxon>
        <taxon>fabids</taxon>
        <taxon>Malpighiales</taxon>
        <taxon>Rhizophoraceae</taxon>
        <taxon>Rhizophora</taxon>
    </lineage>
</organism>
<proteinExistence type="predicted"/>
<dbReference type="AlphaFoldDB" id="A0A2P2KEY3"/>
<evidence type="ECO:0000313" key="1">
    <source>
        <dbReference type="EMBL" id="MBX04294.1"/>
    </source>
</evidence>
<protein>
    <submittedName>
        <fullName evidence="1">Uncharacterized protein</fullName>
    </submittedName>
</protein>
<name>A0A2P2KEY3_RHIMU</name>